<reference evidence="4 5" key="1">
    <citation type="submission" date="2019-03" db="EMBL/GenBank/DDBJ databases">
        <title>Genome sequence of Sphingomonas sp. 17J27-24.</title>
        <authorList>
            <person name="Kim M."/>
            <person name="Maeng S."/>
            <person name="Sathiyaraj S."/>
        </authorList>
    </citation>
    <scope>NUCLEOTIDE SEQUENCE [LARGE SCALE GENOMIC DNA]</scope>
    <source>
        <strain evidence="4 5">17J27-24</strain>
    </source>
</reference>
<dbReference type="RefSeq" id="WP_135082461.1">
    <property type="nucleotide sequence ID" value="NZ_SPDV01000001.1"/>
</dbReference>
<keyword evidence="1" id="KW-0998">Cell outer membrane</keyword>
<evidence type="ECO:0000256" key="1">
    <source>
        <dbReference type="HAMAP-Rule" id="MF_01411"/>
    </source>
</evidence>
<evidence type="ECO:0000259" key="3">
    <source>
        <dbReference type="Pfam" id="PF04453"/>
    </source>
</evidence>
<evidence type="ECO:0000313" key="5">
    <source>
        <dbReference type="Proteomes" id="UP000298213"/>
    </source>
</evidence>
<comment type="caution">
    <text evidence="1">Lacks conserved residue(s) required for the propagation of feature annotation.</text>
</comment>
<dbReference type="GO" id="GO:0015920">
    <property type="term" value="P:lipopolysaccharide transport"/>
    <property type="evidence" value="ECO:0007669"/>
    <property type="project" value="InterPro"/>
</dbReference>
<dbReference type="EMBL" id="SPDV01000001">
    <property type="protein sequence ID" value="TFI60148.1"/>
    <property type="molecule type" value="Genomic_DNA"/>
</dbReference>
<proteinExistence type="inferred from homology"/>
<accession>A0A4Y8ZVU1</accession>
<feature type="signal peptide" evidence="1">
    <location>
        <begin position="1"/>
        <end position="24"/>
    </location>
</feature>
<comment type="subcellular location">
    <subcellularLocation>
        <location evidence="1">Cell outer membrane</location>
    </subcellularLocation>
</comment>
<evidence type="ECO:0000256" key="2">
    <source>
        <dbReference type="SAM" id="MobiDB-lite"/>
    </source>
</evidence>
<comment type="similarity">
    <text evidence="1">Belongs to the LptD family.</text>
</comment>
<dbReference type="Pfam" id="PF04453">
    <property type="entry name" value="LptD"/>
    <property type="match status" value="1"/>
</dbReference>
<protein>
    <recommendedName>
        <fullName evidence="1">LPS-assembly protein LptD</fullName>
    </recommendedName>
</protein>
<dbReference type="Proteomes" id="UP000298213">
    <property type="component" value="Unassembled WGS sequence"/>
</dbReference>
<keyword evidence="1" id="KW-0732">Signal</keyword>
<feature type="domain" description="LptD C-terminal" evidence="3">
    <location>
        <begin position="313"/>
        <end position="680"/>
    </location>
</feature>
<evidence type="ECO:0000313" key="4">
    <source>
        <dbReference type="EMBL" id="TFI60148.1"/>
    </source>
</evidence>
<dbReference type="HAMAP" id="MF_01411">
    <property type="entry name" value="LPS_assembly_LptD"/>
    <property type="match status" value="1"/>
</dbReference>
<dbReference type="GO" id="GO:1990351">
    <property type="term" value="C:transporter complex"/>
    <property type="evidence" value="ECO:0007669"/>
    <property type="project" value="TreeGrafter"/>
</dbReference>
<feature type="compositionally biased region" description="Low complexity" evidence="2">
    <location>
        <begin position="28"/>
        <end position="51"/>
    </location>
</feature>
<dbReference type="InterPro" id="IPR007543">
    <property type="entry name" value="LptD_C"/>
</dbReference>
<feature type="region of interest" description="Disordered" evidence="2">
    <location>
        <begin position="28"/>
        <end position="52"/>
    </location>
</feature>
<dbReference type="GO" id="GO:0043165">
    <property type="term" value="P:Gram-negative-bacterium-type cell outer membrane assembly"/>
    <property type="evidence" value="ECO:0007669"/>
    <property type="project" value="UniProtKB-UniRule"/>
</dbReference>
<comment type="function">
    <text evidence="1">Involved in the assembly of lipopolysaccharide (LPS) at the surface of the outer membrane.</text>
</comment>
<dbReference type="AlphaFoldDB" id="A0A4Y8ZVU1"/>
<keyword evidence="5" id="KW-1185">Reference proteome</keyword>
<dbReference type="OrthoDB" id="9760225at2"/>
<comment type="caution">
    <text evidence="4">The sequence shown here is derived from an EMBL/GenBank/DDBJ whole genome shotgun (WGS) entry which is preliminary data.</text>
</comment>
<keyword evidence="1" id="KW-0472">Membrane</keyword>
<dbReference type="PANTHER" id="PTHR30189:SF1">
    <property type="entry name" value="LPS-ASSEMBLY PROTEIN LPTD"/>
    <property type="match status" value="1"/>
</dbReference>
<comment type="subunit">
    <text evidence="1">Component of the lipopolysaccharide transport and assembly complex.</text>
</comment>
<gene>
    <name evidence="1" type="primary">lptD</name>
    <name evidence="4" type="ORF">E2493_00060</name>
</gene>
<organism evidence="4 5">
    <name type="scientific">Sphingomonas parva</name>
    <dbReference type="NCBI Taxonomy" id="2555898"/>
    <lineage>
        <taxon>Bacteria</taxon>
        <taxon>Pseudomonadati</taxon>
        <taxon>Pseudomonadota</taxon>
        <taxon>Alphaproteobacteria</taxon>
        <taxon>Sphingomonadales</taxon>
        <taxon>Sphingomonadaceae</taxon>
        <taxon>Sphingomonas</taxon>
    </lineage>
</organism>
<dbReference type="InterPro" id="IPR020889">
    <property type="entry name" value="LipoPS_assembly_LptD"/>
</dbReference>
<name>A0A4Y8ZVU1_9SPHN</name>
<dbReference type="InterPro" id="IPR050218">
    <property type="entry name" value="LptD"/>
</dbReference>
<dbReference type="GO" id="GO:0009279">
    <property type="term" value="C:cell outer membrane"/>
    <property type="evidence" value="ECO:0007669"/>
    <property type="project" value="UniProtKB-SubCell"/>
</dbReference>
<sequence length="753" mass="83345" precursor="true">MKKASLTCLTALPLLLCAPVAAQAQDDAPPAAPAAADETTQSATGTAAGATESRDVAFSADELAYDSDNETVTARGDVRMNSEGNNLRADRIVWTRKTDEIRAEGNVRLVTPEGDVAYGDSVLLSDSMRDAVAQNLLLVLEGGGRLAAERAERKNGFTTLYRAAYTPCAVTHPNGCPKNPTWQITAVKVVHDPFRNRIRYEGAAVNLFGARIIALPWLSHPDGSEGGGSGLLVPELRISQSNGVELSAPYYFKLAPDKDATLTPHIYTDVLPMLEGRYRQLTSRGAFQIGGYITHGSRIPLDDLSRTDRDEGIRAYIEGNGRFQLDPKWSVTASGRYVTDRTFLRRYDISRDTRLRSMVDAERITHDSYVSIAGWAFQGLRISDVAGSQPIVLPAIDARFRLDDPIWDGKIELQANSLAVLRTEGQDTQRAFASARWERRSITSLGQELVLTGYARGDLYHTSDTALTGNPLYRGEPGWHGRGIAAAAAELRWPLIGSFMGGTQRLTPRIQVVASPPTNNLEIPNEDARAVDLEDSNLFALNRFPGYDRWEDGARVTYGVDWGFDLPGVTARTTIGQSYRLSEKETILPPGTGLSDRFSDYVGRTTVKVGHKLSFVHRFRLDKDDLELRRNEIDAVVGGHQTYATIGYLRLNRDIDPAFEDLRDREEIRLGGRIKFARYWSLFGSTIIDLTDSEEDPASGADGYEPVRHRIGLSYDDDCIEIGVTWRRDYDTTGDFRRGNTFLFRVALKNLGR</sequence>
<dbReference type="Gene3D" id="2.60.450.10">
    <property type="entry name" value="Lipopolysaccharide (LPS) transport protein A like domain"/>
    <property type="match status" value="1"/>
</dbReference>
<feature type="chain" id="PRO_5021520691" description="LPS-assembly protein LptD" evidence="1">
    <location>
        <begin position="25"/>
        <end position="753"/>
    </location>
</feature>
<dbReference type="PANTHER" id="PTHR30189">
    <property type="entry name" value="LPS-ASSEMBLY PROTEIN"/>
    <property type="match status" value="1"/>
</dbReference>